<accession>A0A5C3QJJ1</accession>
<feature type="region of interest" description="Disordered" evidence="1">
    <location>
        <begin position="75"/>
        <end position="141"/>
    </location>
</feature>
<name>A0A5C3QJJ1_9AGAR</name>
<keyword evidence="2" id="KW-0812">Transmembrane</keyword>
<dbReference type="AlphaFoldDB" id="A0A5C3QJJ1"/>
<dbReference type="EMBL" id="ML178825">
    <property type="protein sequence ID" value="TFL01320.1"/>
    <property type="molecule type" value="Genomic_DNA"/>
</dbReference>
<organism evidence="3 4">
    <name type="scientific">Pterulicium gracile</name>
    <dbReference type="NCBI Taxonomy" id="1884261"/>
    <lineage>
        <taxon>Eukaryota</taxon>
        <taxon>Fungi</taxon>
        <taxon>Dikarya</taxon>
        <taxon>Basidiomycota</taxon>
        <taxon>Agaricomycotina</taxon>
        <taxon>Agaricomycetes</taxon>
        <taxon>Agaricomycetidae</taxon>
        <taxon>Agaricales</taxon>
        <taxon>Pleurotineae</taxon>
        <taxon>Pterulaceae</taxon>
        <taxon>Pterulicium</taxon>
    </lineage>
</organism>
<evidence type="ECO:0000256" key="1">
    <source>
        <dbReference type="SAM" id="MobiDB-lite"/>
    </source>
</evidence>
<evidence type="ECO:0000313" key="3">
    <source>
        <dbReference type="EMBL" id="TFL01320.1"/>
    </source>
</evidence>
<feature type="transmembrane region" description="Helical" evidence="2">
    <location>
        <begin position="17"/>
        <end position="34"/>
    </location>
</feature>
<protein>
    <submittedName>
        <fullName evidence="3">Uncharacterized protein</fullName>
    </submittedName>
</protein>
<keyword evidence="2" id="KW-0472">Membrane</keyword>
<proteinExistence type="predicted"/>
<feature type="compositionally biased region" description="Polar residues" evidence="1">
    <location>
        <begin position="127"/>
        <end position="137"/>
    </location>
</feature>
<dbReference type="Proteomes" id="UP000305067">
    <property type="component" value="Unassembled WGS sequence"/>
</dbReference>
<keyword evidence="4" id="KW-1185">Reference proteome</keyword>
<sequence length="167" mass="18297">MSSRAKAPAQLPPGDPTMLFITIPPLLIISVYFVRKWYLARRLRLYGIGRGAPGFQTNVKRIRITPQIKERLARGENVTPDEIAEASRKMDELEASAGKDKTAPQNSSTTSLSGSLAGRGAIEEVQLGTSRADTHTSGAWKDKVEVNEWLPEGLGTPKKRSVKGKKK</sequence>
<reference evidence="3 4" key="1">
    <citation type="journal article" date="2019" name="Nat. Ecol. Evol.">
        <title>Megaphylogeny resolves global patterns of mushroom evolution.</title>
        <authorList>
            <person name="Varga T."/>
            <person name="Krizsan K."/>
            <person name="Foldi C."/>
            <person name="Dima B."/>
            <person name="Sanchez-Garcia M."/>
            <person name="Sanchez-Ramirez S."/>
            <person name="Szollosi G.J."/>
            <person name="Szarkandi J.G."/>
            <person name="Papp V."/>
            <person name="Albert L."/>
            <person name="Andreopoulos W."/>
            <person name="Angelini C."/>
            <person name="Antonin V."/>
            <person name="Barry K.W."/>
            <person name="Bougher N.L."/>
            <person name="Buchanan P."/>
            <person name="Buyck B."/>
            <person name="Bense V."/>
            <person name="Catcheside P."/>
            <person name="Chovatia M."/>
            <person name="Cooper J."/>
            <person name="Damon W."/>
            <person name="Desjardin D."/>
            <person name="Finy P."/>
            <person name="Geml J."/>
            <person name="Haridas S."/>
            <person name="Hughes K."/>
            <person name="Justo A."/>
            <person name="Karasinski D."/>
            <person name="Kautmanova I."/>
            <person name="Kiss B."/>
            <person name="Kocsube S."/>
            <person name="Kotiranta H."/>
            <person name="LaButti K.M."/>
            <person name="Lechner B.E."/>
            <person name="Liimatainen K."/>
            <person name="Lipzen A."/>
            <person name="Lukacs Z."/>
            <person name="Mihaltcheva S."/>
            <person name="Morgado L.N."/>
            <person name="Niskanen T."/>
            <person name="Noordeloos M.E."/>
            <person name="Ohm R.A."/>
            <person name="Ortiz-Santana B."/>
            <person name="Ovrebo C."/>
            <person name="Racz N."/>
            <person name="Riley R."/>
            <person name="Savchenko A."/>
            <person name="Shiryaev A."/>
            <person name="Soop K."/>
            <person name="Spirin V."/>
            <person name="Szebenyi C."/>
            <person name="Tomsovsky M."/>
            <person name="Tulloss R.E."/>
            <person name="Uehling J."/>
            <person name="Grigoriev I.V."/>
            <person name="Vagvolgyi C."/>
            <person name="Papp T."/>
            <person name="Martin F.M."/>
            <person name="Miettinen O."/>
            <person name="Hibbett D.S."/>
            <person name="Nagy L.G."/>
        </authorList>
    </citation>
    <scope>NUCLEOTIDE SEQUENCE [LARGE SCALE GENOMIC DNA]</scope>
    <source>
        <strain evidence="3 4">CBS 309.79</strain>
    </source>
</reference>
<evidence type="ECO:0000313" key="4">
    <source>
        <dbReference type="Proteomes" id="UP000305067"/>
    </source>
</evidence>
<dbReference type="OrthoDB" id="3260758at2759"/>
<keyword evidence="2" id="KW-1133">Transmembrane helix</keyword>
<evidence type="ECO:0000256" key="2">
    <source>
        <dbReference type="SAM" id="Phobius"/>
    </source>
</evidence>
<feature type="compositionally biased region" description="Basic and acidic residues" evidence="1">
    <location>
        <begin position="85"/>
        <end position="102"/>
    </location>
</feature>
<gene>
    <name evidence="3" type="ORF">BDV98DRAFT_656194</name>
</gene>
<feature type="compositionally biased region" description="Low complexity" evidence="1">
    <location>
        <begin position="107"/>
        <end position="120"/>
    </location>
</feature>